<dbReference type="InterPro" id="IPR052428">
    <property type="entry name" value="Autophagy_HostDef_Reg"/>
</dbReference>
<dbReference type="Proteomes" id="UP001162164">
    <property type="component" value="Unassembled WGS sequence"/>
</dbReference>
<comment type="caution">
    <text evidence="2">The sequence shown here is derived from an EMBL/GenBank/DDBJ whole genome shotgun (WGS) entry which is preliminary data.</text>
</comment>
<dbReference type="InterPro" id="IPR025258">
    <property type="entry name" value="RH_dom"/>
</dbReference>
<name>A0ABQ9JTB9_9CUCU</name>
<dbReference type="PANTHER" id="PTHR45971:SF1">
    <property type="entry name" value="RUBICON, ISOFORM A"/>
    <property type="match status" value="1"/>
</dbReference>
<dbReference type="EMBL" id="JAPWTJ010000248">
    <property type="protein sequence ID" value="KAJ8980617.1"/>
    <property type="molecule type" value="Genomic_DNA"/>
</dbReference>
<evidence type="ECO:0000259" key="1">
    <source>
        <dbReference type="SMART" id="SM01175"/>
    </source>
</evidence>
<protein>
    <recommendedName>
        <fullName evidence="1">Rubicon Homology domain-containing protein</fullName>
    </recommendedName>
</protein>
<gene>
    <name evidence="2" type="ORF">NQ317_011693</name>
</gene>
<keyword evidence="3" id="KW-1185">Reference proteome</keyword>
<organism evidence="2 3">
    <name type="scientific">Molorchus minor</name>
    <dbReference type="NCBI Taxonomy" id="1323400"/>
    <lineage>
        <taxon>Eukaryota</taxon>
        <taxon>Metazoa</taxon>
        <taxon>Ecdysozoa</taxon>
        <taxon>Arthropoda</taxon>
        <taxon>Hexapoda</taxon>
        <taxon>Insecta</taxon>
        <taxon>Pterygota</taxon>
        <taxon>Neoptera</taxon>
        <taxon>Endopterygota</taxon>
        <taxon>Coleoptera</taxon>
        <taxon>Polyphaga</taxon>
        <taxon>Cucujiformia</taxon>
        <taxon>Chrysomeloidea</taxon>
        <taxon>Cerambycidae</taxon>
        <taxon>Lamiinae</taxon>
        <taxon>Monochamini</taxon>
        <taxon>Molorchus</taxon>
    </lineage>
</organism>
<dbReference type="SMART" id="SM01175">
    <property type="entry name" value="DUF4206"/>
    <property type="match status" value="1"/>
</dbReference>
<evidence type="ECO:0000313" key="3">
    <source>
        <dbReference type="Proteomes" id="UP001162164"/>
    </source>
</evidence>
<dbReference type="SUPFAM" id="SSF48695">
    <property type="entry name" value="Multiheme cytochromes"/>
    <property type="match status" value="1"/>
</dbReference>
<accession>A0ABQ9JTB9</accession>
<proteinExistence type="predicted"/>
<dbReference type="InterPro" id="IPR036280">
    <property type="entry name" value="Multihaem_cyt_sf"/>
</dbReference>
<sequence>MPPKHYYHYQKVGLLVRMTQDEVTTPLRGTQEWAPPRPQIIFTLHPSPSRKALIAKQNYRCAGCSMRVAPQYASKFRYCEYLGRYFCTGCHTNQLALIPGRVLQKWDFARYPVSSFSYRLLEQMYTDPLFRVFELNKNIGMLSKNLQFCRRYRLGLYYLKDFIFSCKYAETIQERLEQESSYILTDPGVYSLEDLVNIRSGEMKSRLKILVESCCRHTSECKLCLARGFICEVCNADEVIFPWQMRIITRCGKCGSCYHSACWNPVKSPCKKCLRIKKRKESIDSTI</sequence>
<evidence type="ECO:0000313" key="2">
    <source>
        <dbReference type="EMBL" id="KAJ8980617.1"/>
    </source>
</evidence>
<feature type="domain" description="Rubicon Homology" evidence="1">
    <location>
        <begin position="77"/>
        <end position="280"/>
    </location>
</feature>
<dbReference type="Pfam" id="PF13901">
    <property type="entry name" value="RH_dom"/>
    <property type="match status" value="1"/>
</dbReference>
<dbReference type="PANTHER" id="PTHR45971">
    <property type="entry name" value="PHOX (PX) DOMAIN-CONTAINING PROTEIN"/>
    <property type="match status" value="1"/>
</dbReference>
<reference evidence="2" key="1">
    <citation type="journal article" date="2023" name="Insect Mol. Biol.">
        <title>Genome sequencing provides insights into the evolution of gene families encoding plant cell wall-degrading enzymes in longhorned beetles.</title>
        <authorList>
            <person name="Shin N.R."/>
            <person name="Okamura Y."/>
            <person name="Kirsch R."/>
            <person name="Pauchet Y."/>
        </authorList>
    </citation>
    <scope>NUCLEOTIDE SEQUENCE</scope>
    <source>
        <strain evidence="2">MMC_N1</strain>
    </source>
</reference>